<protein>
    <recommendedName>
        <fullName evidence="3">Asparagine synthetase domain-containing protein</fullName>
    </recommendedName>
</protein>
<dbReference type="SUPFAM" id="SSF56235">
    <property type="entry name" value="N-terminal nucleophile aminohydrolases (Ntn hydrolases)"/>
    <property type="match status" value="1"/>
</dbReference>
<dbReference type="KEGG" id="lse:F1C12_07520"/>
<evidence type="ECO:0000313" key="1">
    <source>
        <dbReference type="EMBL" id="QNE34999.1"/>
    </source>
</evidence>
<gene>
    <name evidence="1" type="ORF">F1C12_07520</name>
</gene>
<dbReference type="EMBL" id="CP043641">
    <property type="protein sequence ID" value="QNE34999.1"/>
    <property type="molecule type" value="Genomic_DNA"/>
</dbReference>
<reference evidence="2" key="1">
    <citation type="submission" date="2019-09" db="EMBL/GenBank/DDBJ databases">
        <title>Antimicrobial potential of Antarctic Bacteria.</title>
        <authorList>
            <person name="Benaud N."/>
            <person name="Edwards R.J."/>
            <person name="Ferrari B.C."/>
        </authorList>
    </citation>
    <scope>NUCLEOTIDE SEQUENCE [LARGE SCALE GENOMIC DNA]</scope>
    <source>
        <strain evidence="2">INR9</strain>
    </source>
</reference>
<dbReference type="Proteomes" id="UP000515511">
    <property type="component" value="Chromosome"/>
</dbReference>
<dbReference type="RefSeq" id="WP_185278171.1">
    <property type="nucleotide sequence ID" value="NZ_CP043641.1"/>
</dbReference>
<evidence type="ECO:0000313" key="2">
    <source>
        <dbReference type="Proteomes" id="UP000515511"/>
    </source>
</evidence>
<dbReference type="InterPro" id="IPR029055">
    <property type="entry name" value="Ntn_hydrolases_N"/>
</dbReference>
<name>A0A7G6Y934_9MICO</name>
<sequence length="500" mass="56127">MNPFRYRRQFLLTPSRNVDLPGWTTLDIADYRLHAHPDLAVSVHDDEASPVRLLLLGFAIDPARPGLDDAALLAELAATWRGDVSTWSAVELAGRFVLVVFTADDVLFLADPCGLRTLEYTRRDGALHLASQALLLEQVVPLRPSARYRDLLESRYWRNSQEAFLPADATPFEDVDRLVPNHLLRASTGEQERYWPVQDTALHARQGADPAFLIESAITRLRASLAAAADRFPVALPVTGGLDSRMLLAASGPLADRLFYYTLRYRHLHRRSPDIAIPSRLLAARGLEHHIIDCREPATAEWLRVYRDNSAISHLDDWGQIAYGMERGFPAERVALKGNAAEIAQFYLRTDGILPDTDTGRQLARLIPGWETAPAIVASLDVWREKAAPAAAAVGIDLDVLFHWEHLCGSWQAQSQLEWDIAQEAFTPFNDRVLLTTLLQLPDELRSAPERVAFRQIIASGGDDWLKEPINPRTSGLRVQEFLPRAAYRVKRKLRSRSVL</sequence>
<proteinExistence type="predicted"/>
<organism evidence="1 2">
    <name type="scientific">Leifsonia shinshuensis</name>
    <dbReference type="NCBI Taxonomy" id="150026"/>
    <lineage>
        <taxon>Bacteria</taxon>
        <taxon>Bacillati</taxon>
        <taxon>Actinomycetota</taxon>
        <taxon>Actinomycetes</taxon>
        <taxon>Micrococcales</taxon>
        <taxon>Microbacteriaceae</taxon>
        <taxon>Leifsonia</taxon>
    </lineage>
</organism>
<dbReference type="SUPFAM" id="SSF52402">
    <property type="entry name" value="Adenine nucleotide alpha hydrolases-like"/>
    <property type="match status" value="1"/>
</dbReference>
<dbReference type="Gene3D" id="3.40.50.620">
    <property type="entry name" value="HUPs"/>
    <property type="match status" value="1"/>
</dbReference>
<dbReference type="AlphaFoldDB" id="A0A7G6Y934"/>
<accession>A0A7G6Y934</accession>
<dbReference type="InterPro" id="IPR014729">
    <property type="entry name" value="Rossmann-like_a/b/a_fold"/>
</dbReference>
<evidence type="ECO:0008006" key="3">
    <source>
        <dbReference type="Google" id="ProtNLM"/>
    </source>
</evidence>
<dbReference type="Gene3D" id="3.60.20.10">
    <property type="entry name" value="Glutamine Phosphoribosylpyrophosphate, subunit 1, domain 1"/>
    <property type="match status" value="1"/>
</dbReference>